<name>A0A6M4GXC1_9PROT</name>
<evidence type="ECO:0000259" key="1">
    <source>
        <dbReference type="Pfam" id="PF01370"/>
    </source>
</evidence>
<dbReference type="EMBL" id="CP053069">
    <property type="protein sequence ID" value="QJR11939.1"/>
    <property type="molecule type" value="Genomic_DNA"/>
</dbReference>
<dbReference type="AlphaFoldDB" id="A0A6M4GXC1"/>
<dbReference type="GO" id="GO:0005737">
    <property type="term" value="C:cytoplasm"/>
    <property type="evidence" value="ECO:0007669"/>
    <property type="project" value="TreeGrafter"/>
</dbReference>
<dbReference type="RefSeq" id="WP_171093700.1">
    <property type="nucleotide sequence ID" value="NZ_CP053069.1"/>
</dbReference>
<gene>
    <name evidence="2" type="ORF">DSM104443_03022</name>
</gene>
<sequence>MRILILGGTVFLGRALTDAAIAAGHDVSHLNRCQSSGPDPRVECLKADRTDESALRSAVAGKRWDVVVDTSGYLPGVVSMAVKALRSTAPRYAFVSTISVYSGADGFGEDASVAPPPDPVPDAMTPETYGALKAMCEAAVRDVHGDRALIVRPGLIVGPHDPTDRFTYWPHRIALGGTVLAPGRAGRRIQFIDVRDLAAWMVTLLERDIGGTFNATGPAGTLTMGNLLESCITTTRARAGLAWADEAFLAENGVAPWKEMPLWVPEKDGGFLQVPIGRALGTALRFRPLAETIADTLAWSRKRPVDHVWKAGITPERERELLAKR</sequence>
<dbReference type="Proteomes" id="UP000501534">
    <property type="component" value="Chromosome"/>
</dbReference>
<feature type="domain" description="NAD-dependent epimerase/dehydratase" evidence="1">
    <location>
        <begin position="3"/>
        <end position="214"/>
    </location>
</feature>
<accession>A0A6M4GXC1</accession>
<dbReference type="SUPFAM" id="SSF51735">
    <property type="entry name" value="NAD(P)-binding Rossmann-fold domains"/>
    <property type="match status" value="1"/>
</dbReference>
<dbReference type="GO" id="GO:0004029">
    <property type="term" value="F:aldehyde dehydrogenase (NAD+) activity"/>
    <property type="evidence" value="ECO:0007669"/>
    <property type="project" value="TreeGrafter"/>
</dbReference>
<dbReference type="KEGG" id="uru:DSM104443_03022"/>
<proteinExistence type="predicted"/>
<keyword evidence="3" id="KW-1185">Reference proteome</keyword>
<dbReference type="InterPro" id="IPR001509">
    <property type="entry name" value="Epimerase_deHydtase"/>
</dbReference>
<dbReference type="Gene3D" id="3.40.50.720">
    <property type="entry name" value="NAD(P)-binding Rossmann-like Domain"/>
    <property type="match status" value="1"/>
</dbReference>
<reference evidence="2 3" key="1">
    <citation type="submission" date="2020-04" db="EMBL/GenBank/DDBJ databases">
        <title>Usitatibacter rugosus gen. nov., sp. nov. and Usitatibacter palustris sp. nov., novel members of Usitatibacteraceae fam. nov. within the order Nitrosomonadales isolated from soil.</title>
        <authorList>
            <person name="Huber K.J."/>
            <person name="Neumann-Schaal M."/>
            <person name="Geppert A."/>
            <person name="Luckner M."/>
            <person name="Wanner G."/>
            <person name="Overmann J."/>
        </authorList>
    </citation>
    <scope>NUCLEOTIDE SEQUENCE [LARGE SCALE GENOMIC DNA]</scope>
    <source>
        <strain evidence="2 3">0125_3</strain>
    </source>
</reference>
<dbReference type="PANTHER" id="PTHR48079:SF6">
    <property type="entry name" value="NAD(P)-BINDING DOMAIN-CONTAINING PROTEIN-RELATED"/>
    <property type="match status" value="1"/>
</dbReference>
<dbReference type="Pfam" id="PF01370">
    <property type="entry name" value="Epimerase"/>
    <property type="match status" value="1"/>
</dbReference>
<dbReference type="InterPro" id="IPR051783">
    <property type="entry name" value="NAD(P)-dependent_oxidoreduct"/>
</dbReference>
<dbReference type="InterPro" id="IPR036291">
    <property type="entry name" value="NAD(P)-bd_dom_sf"/>
</dbReference>
<protein>
    <recommendedName>
        <fullName evidence="1">NAD-dependent epimerase/dehydratase domain-containing protein</fullName>
    </recommendedName>
</protein>
<evidence type="ECO:0000313" key="3">
    <source>
        <dbReference type="Proteomes" id="UP000501534"/>
    </source>
</evidence>
<dbReference type="PANTHER" id="PTHR48079">
    <property type="entry name" value="PROTEIN YEEZ"/>
    <property type="match status" value="1"/>
</dbReference>
<organism evidence="2 3">
    <name type="scientific">Usitatibacter rugosus</name>
    <dbReference type="NCBI Taxonomy" id="2732067"/>
    <lineage>
        <taxon>Bacteria</taxon>
        <taxon>Pseudomonadati</taxon>
        <taxon>Pseudomonadota</taxon>
        <taxon>Betaproteobacteria</taxon>
        <taxon>Nitrosomonadales</taxon>
        <taxon>Usitatibacteraceae</taxon>
        <taxon>Usitatibacter</taxon>
    </lineage>
</organism>
<evidence type="ECO:0000313" key="2">
    <source>
        <dbReference type="EMBL" id="QJR11939.1"/>
    </source>
</evidence>